<accession>Q2GYR5</accession>
<protein>
    <submittedName>
        <fullName evidence="2">Uncharacterized protein</fullName>
    </submittedName>
</protein>
<reference evidence="3" key="1">
    <citation type="journal article" date="2015" name="Genome Announc.">
        <title>Draft genome sequence of the cellulolytic fungus Chaetomium globosum.</title>
        <authorList>
            <person name="Cuomo C.A."/>
            <person name="Untereiner W.A."/>
            <person name="Ma L.-J."/>
            <person name="Grabherr M."/>
            <person name="Birren B.W."/>
        </authorList>
    </citation>
    <scope>NUCLEOTIDE SEQUENCE [LARGE SCALE GENOMIC DNA]</scope>
    <source>
        <strain evidence="3">ATCC 6205 / CBS 148.51 / DSM 1962 / NBRC 6347 / NRRL 1970</strain>
    </source>
</reference>
<organism evidence="2 3">
    <name type="scientific">Chaetomium globosum (strain ATCC 6205 / CBS 148.51 / DSM 1962 / NBRC 6347 / NRRL 1970)</name>
    <name type="common">Soil fungus</name>
    <dbReference type="NCBI Taxonomy" id="306901"/>
    <lineage>
        <taxon>Eukaryota</taxon>
        <taxon>Fungi</taxon>
        <taxon>Dikarya</taxon>
        <taxon>Ascomycota</taxon>
        <taxon>Pezizomycotina</taxon>
        <taxon>Sordariomycetes</taxon>
        <taxon>Sordariomycetidae</taxon>
        <taxon>Sordariales</taxon>
        <taxon>Chaetomiaceae</taxon>
        <taxon>Chaetomium</taxon>
    </lineage>
</organism>
<feature type="region of interest" description="Disordered" evidence="1">
    <location>
        <begin position="1"/>
        <end position="26"/>
    </location>
</feature>
<dbReference type="Proteomes" id="UP000001056">
    <property type="component" value="Unassembled WGS sequence"/>
</dbReference>
<dbReference type="GeneID" id="4393213"/>
<keyword evidence="3" id="KW-1185">Reference proteome</keyword>
<proteinExistence type="predicted"/>
<evidence type="ECO:0000313" key="2">
    <source>
        <dbReference type="EMBL" id="EAQ85636.1"/>
    </source>
</evidence>
<sequence>MAEPARMNIKAGPHRTTAHQPQIPHTNEGGQIALWYESPRWLAIAKANPNYCDILSRNDPRRPGRPQPTAQDAGSQSLKDQ</sequence>
<dbReference type="HOGENOM" id="CLU_2573668_0_0_1"/>
<dbReference type="VEuPathDB" id="FungiDB:CHGG_06889"/>
<dbReference type="EMBL" id="CH408033">
    <property type="protein sequence ID" value="EAQ85636.1"/>
    <property type="molecule type" value="Genomic_DNA"/>
</dbReference>
<feature type="compositionally biased region" description="Polar residues" evidence="1">
    <location>
        <begin position="68"/>
        <end position="81"/>
    </location>
</feature>
<gene>
    <name evidence="2" type="ORF">CHGG_06889</name>
</gene>
<evidence type="ECO:0000313" key="3">
    <source>
        <dbReference type="Proteomes" id="UP000001056"/>
    </source>
</evidence>
<dbReference type="AlphaFoldDB" id="Q2GYR5"/>
<feature type="region of interest" description="Disordered" evidence="1">
    <location>
        <begin position="54"/>
        <end position="81"/>
    </location>
</feature>
<evidence type="ECO:0000256" key="1">
    <source>
        <dbReference type="SAM" id="MobiDB-lite"/>
    </source>
</evidence>
<dbReference type="RefSeq" id="XP_001224545.1">
    <property type="nucleotide sequence ID" value="XM_001224544.1"/>
</dbReference>
<name>Q2GYR5_CHAGB</name>
<dbReference type="InParanoid" id="Q2GYR5"/>